<dbReference type="GeneID" id="95433091"/>
<protein>
    <recommendedName>
        <fullName evidence="3">CSD domain-containing protein</fullName>
    </recommendedName>
</protein>
<proteinExistence type="predicted"/>
<organism evidence="1 2">
    <name type="scientific">Streptomyces glebosus</name>
    <dbReference type="NCBI Taxonomy" id="249580"/>
    <lineage>
        <taxon>Bacteria</taxon>
        <taxon>Bacillati</taxon>
        <taxon>Actinomycetota</taxon>
        <taxon>Actinomycetes</taxon>
        <taxon>Kitasatosporales</taxon>
        <taxon>Streptomycetaceae</taxon>
        <taxon>Streptomyces</taxon>
    </lineage>
</organism>
<dbReference type="AlphaFoldDB" id="A0A640T429"/>
<dbReference type="Proteomes" id="UP000430079">
    <property type="component" value="Unassembled WGS sequence"/>
</dbReference>
<evidence type="ECO:0000313" key="2">
    <source>
        <dbReference type="Proteomes" id="UP000430079"/>
    </source>
</evidence>
<reference evidence="1 2" key="1">
    <citation type="submission" date="2019-12" db="EMBL/GenBank/DDBJ databases">
        <title>Whole genome shotgun sequence of Streptomyces hygroscopicus subsp. glebosus NBRC 13786.</title>
        <authorList>
            <person name="Ichikawa N."/>
            <person name="Kimura A."/>
            <person name="Kitahashi Y."/>
            <person name="Komaki H."/>
            <person name="Tamura T."/>
        </authorList>
    </citation>
    <scope>NUCLEOTIDE SEQUENCE [LARGE SCALE GENOMIC DNA]</scope>
    <source>
        <strain evidence="1 2">NBRC 13786</strain>
    </source>
</reference>
<keyword evidence="2" id="KW-1185">Reference proteome</keyword>
<sequence length="86" mass="9629">MSDARHGTIVDRRPTGGGLTGTVGAFIVQDEADGRYYTFDYTQIVTEGFRTIRTGERVRFHAAADRPGSAEFVVRLDQPDPAEYYR</sequence>
<accession>A0A640T429</accession>
<dbReference type="EMBL" id="BLIO01000001">
    <property type="protein sequence ID" value="GFE17944.1"/>
    <property type="molecule type" value="Genomic_DNA"/>
</dbReference>
<dbReference type="RefSeq" id="WP_030078790.1">
    <property type="nucleotide sequence ID" value="NZ_BLIO01000001.1"/>
</dbReference>
<gene>
    <name evidence="1" type="ORF">Sgleb_59910</name>
</gene>
<name>A0A640T429_9ACTN</name>
<comment type="caution">
    <text evidence="1">The sequence shown here is derived from an EMBL/GenBank/DDBJ whole genome shotgun (WGS) entry which is preliminary data.</text>
</comment>
<evidence type="ECO:0008006" key="3">
    <source>
        <dbReference type="Google" id="ProtNLM"/>
    </source>
</evidence>
<evidence type="ECO:0000313" key="1">
    <source>
        <dbReference type="EMBL" id="GFE17944.1"/>
    </source>
</evidence>